<feature type="chain" id="PRO_5040391132" evidence="1">
    <location>
        <begin position="21"/>
        <end position="140"/>
    </location>
</feature>
<organism evidence="2 3">
    <name type="scientific">Pseudolycoriella hygida</name>
    <dbReference type="NCBI Taxonomy" id="35572"/>
    <lineage>
        <taxon>Eukaryota</taxon>
        <taxon>Metazoa</taxon>
        <taxon>Ecdysozoa</taxon>
        <taxon>Arthropoda</taxon>
        <taxon>Hexapoda</taxon>
        <taxon>Insecta</taxon>
        <taxon>Pterygota</taxon>
        <taxon>Neoptera</taxon>
        <taxon>Endopterygota</taxon>
        <taxon>Diptera</taxon>
        <taxon>Nematocera</taxon>
        <taxon>Sciaroidea</taxon>
        <taxon>Sciaridae</taxon>
        <taxon>Pseudolycoriella</taxon>
    </lineage>
</organism>
<accession>A0A9Q0MP46</accession>
<name>A0A9Q0MP46_9DIPT</name>
<proteinExistence type="predicted"/>
<comment type="caution">
    <text evidence="2">The sequence shown here is derived from an EMBL/GenBank/DDBJ whole genome shotgun (WGS) entry which is preliminary data.</text>
</comment>
<dbReference type="PROSITE" id="PS51257">
    <property type="entry name" value="PROKAR_LIPOPROTEIN"/>
    <property type="match status" value="1"/>
</dbReference>
<feature type="signal peptide" evidence="1">
    <location>
        <begin position="1"/>
        <end position="20"/>
    </location>
</feature>
<dbReference type="EMBL" id="WJQU01000004">
    <property type="protein sequence ID" value="KAJ6635124.1"/>
    <property type="molecule type" value="Genomic_DNA"/>
</dbReference>
<evidence type="ECO:0000256" key="1">
    <source>
        <dbReference type="SAM" id="SignalP"/>
    </source>
</evidence>
<keyword evidence="1" id="KW-0732">Signal</keyword>
<dbReference type="AlphaFoldDB" id="A0A9Q0MP46"/>
<sequence>MKSLMKSLVGIALIVAGCHAGEVRGYDPHSHYVQNTDPCDSQCQYYGQVCPILTFAPTGPGYDCNRGYCRLSPGKKCTAVPRNAYYAENTDACQSLCRYSSGCPIRPATPTPPGFNCNEGYCRRTPNGRCIREMCYIYDL</sequence>
<dbReference type="Proteomes" id="UP001151699">
    <property type="component" value="Chromosome C"/>
</dbReference>
<keyword evidence="3" id="KW-1185">Reference proteome</keyword>
<gene>
    <name evidence="2" type="ORF">Bhyg_13707</name>
</gene>
<evidence type="ECO:0000313" key="2">
    <source>
        <dbReference type="EMBL" id="KAJ6635124.1"/>
    </source>
</evidence>
<reference evidence="2" key="1">
    <citation type="submission" date="2022-07" db="EMBL/GenBank/DDBJ databases">
        <authorList>
            <person name="Trinca V."/>
            <person name="Uliana J.V.C."/>
            <person name="Torres T.T."/>
            <person name="Ward R.J."/>
            <person name="Monesi N."/>
        </authorList>
    </citation>
    <scope>NUCLEOTIDE SEQUENCE</scope>
    <source>
        <strain evidence="2">HSMRA1968</strain>
        <tissue evidence="2">Whole embryos</tissue>
    </source>
</reference>
<protein>
    <submittedName>
        <fullName evidence="2">Uncharacterized protein</fullName>
    </submittedName>
</protein>
<evidence type="ECO:0000313" key="3">
    <source>
        <dbReference type="Proteomes" id="UP001151699"/>
    </source>
</evidence>